<keyword evidence="2" id="KW-0963">Cytoplasm</keyword>
<name>A7SCK0_NEMVE</name>
<keyword evidence="6" id="KW-0175">Coiled coil</keyword>
<dbReference type="eggNOG" id="KOG0241">
    <property type="taxonomic scope" value="Eukaryota"/>
</dbReference>
<feature type="domain" description="Kinesin motor" evidence="11">
    <location>
        <begin position="4"/>
        <end position="354"/>
    </location>
</feature>
<evidence type="ECO:0000313" key="12">
    <source>
        <dbReference type="EMBL" id="EDO38591.1"/>
    </source>
</evidence>
<dbReference type="GO" id="GO:0005871">
    <property type="term" value="C:kinesin complex"/>
    <property type="evidence" value="ECO:0000318"/>
    <property type="project" value="GO_Central"/>
</dbReference>
<dbReference type="Pfam" id="PF12473">
    <property type="entry name" value="DUF3694"/>
    <property type="match status" value="1"/>
</dbReference>
<dbReference type="PROSITE" id="PS50067">
    <property type="entry name" value="KINESIN_MOTOR_2"/>
    <property type="match status" value="1"/>
</dbReference>
<feature type="region of interest" description="Disordered" evidence="10">
    <location>
        <begin position="831"/>
        <end position="865"/>
    </location>
</feature>
<comment type="similarity">
    <text evidence="9">Belongs to the TRAFAC class myosin-kinesin ATPase superfamily. Kinesin family.</text>
</comment>
<dbReference type="PANTHER" id="PTHR47117">
    <property type="entry name" value="STAR-RELATED LIPID TRANSFER PROTEIN 9"/>
    <property type="match status" value="1"/>
</dbReference>
<dbReference type="Pfam" id="PF00498">
    <property type="entry name" value="FHA"/>
    <property type="match status" value="1"/>
</dbReference>
<keyword evidence="4 9" id="KW-0547">Nucleotide-binding</keyword>
<dbReference type="FunFam" id="2.60.200.20:FF:000002">
    <property type="entry name" value="Kinesin family member 13A"/>
    <property type="match status" value="1"/>
</dbReference>
<dbReference type="InterPro" id="IPR000253">
    <property type="entry name" value="FHA_dom"/>
</dbReference>
<feature type="compositionally biased region" description="Low complexity" evidence="10">
    <location>
        <begin position="640"/>
        <end position="649"/>
    </location>
</feature>
<dbReference type="InterPro" id="IPR001752">
    <property type="entry name" value="Kinesin_motor_dom"/>
</dbReference>
<keyword evidence="13" id="KW-1185">Reference proteome</keyword>
<comment type="subcellular location">
    <subcellularLocation>
        <location evidence="1">Cytoplasm</location>
        <location evidence="1">Cytoskeleton</location>
    </subcellularLocation>
</comment>
<organism evidence="12 13">
    <name type="scientific">Nematostella vectensis</name>
    <name type="common">Starlet sea anemone</name>
    <dbReference type="NCBI Taxonomy" id="45351"/>
    <lineage>
        <taxon>Eukaryota</taxon>
        <taxon>Metazoa</taxon>
        <taxon>Cnidaria</taxon>
        <taxon>Anthozoa</taxon>
        <taxon>Hexacorallia</taxon>
        <taxon>Actiniaria</taxon>
        <taxon>Edwardsiidae</taxon>
        <taxon>Nematostella</taxon>
    </lineage>
</organism>
<evidence type="ECO:0000256" key="10">
    <source>
        <dbReference type="SAM" id="MobiDB-lite"/>
    </source>
</evidence>
<proteinExistence type="inferred from homology"/>
<dbReference type="Gene3D" id="3.40.850.10">
    <property type="entry name" value="Kinesin motor domain"/>
    <property type="match status" value="1"/>
</dbReference>
<dbReference type="Proteomes" id="UP000001593">
    <property type="component" value="Unassembled WGS sequence"/>
</dbReference>
<reference evidence="12 13" key="1">
    <citation type="journal article" date="2007" name="Science">
        <title>Sea anemone genome reveals ancestral eumetazoan gene repertoire and genomic organization.</title>
        <authorList>
            <person name="Putnam N.H."/>
            <person name="Srivastava M."/>
            <person name="Hellsten U."/>
            <person name="Dirks B."/>
            <person name="Chapman J."/>
            <person name="Salamov A."/>
            <person name="Terry A."/>
            <person name="Shapiro H."/>
            <person name="Lindquist E."/>
            <person name="Kapitonov V.V."/>
            <person name="Jurka J."/>
            <person name="Genikhovich G."/>
            <person name="Grigoriev I.V."/>
            <person name="Lucas S.M."/>
            <person name="Steele R.E."/>
            <person name="Finnerty J.R."/>
            <person name="Technau U."/>
            <person name="Martindale M.Q."/>
            <person name="Rokhsar D.S."/>
        </authorList>
    </citation>
    <scope>NUCLEOTIDE SEQUENCE [LARGE SCALE GENOMIC DNA]</scope>
    <source>
        <strain evidence="13">CH2 X CH6</strain>
    </source>
</reference>
<dbReference type="GO" id="GO:0005874">
    <property type="term" value="C:microtubule"/>
    <property type="evidence" value="ECO:0000318"/>
    <property type="project" value="GO_Central"/>
</dbReference>
<evidence type="ECO:0000256" key="2">
    <source>
        <dbReference type="ARBA" id="ARBA00022490"/>
    </source>
</evidence>
<dbReference type="InterPro" id="IPR022140">
    <property type="entry name" value="Kinesin-like_KIF1-typ"/>
</dbReference>
<dbReference type="EMBL" id="DS469623">
    <property type="protein sequence ID" value="EDO38591.1"/>
    <property type="molecule type" value="Genomic_DNA"/>
</dbReference>
<gene>
    <name evidence="12" type="ORF">NEMVEDRAFT_v1g168976</name>
</gene>
<dbReference type="SUPFAM" id="SSF49879">
    <property type="entry name" value="SMAD/FHA domain"/>
    <property type="match status" value="1"/>
</dbReference>
<dbReference type="CDD" id="cd01365">
    <property type="entry name" value="KISc_KIF1A_KIF1B"/>
    <property type="match status" value="1"/>
</dbReference>
<dbReference type="FunFam" id="3.40.850.10:FF:000139">
    <property type="entry name" value="Kinesin-like protein"/>
    <property type="match status" value="1"/>
</dbReference>
<accession>A7SCK0</accession>
<evidence type="ECO:0000256" key="8">
    <source>
        <dbReference type="ARBA" id="ARBA00023212"/>
    </source>
</evidence>
<evidence type="ECO:0000259" key="11">
    <source>
        <dbReference type="PROSITE" id="PS50067"/>
    </source>
</evidence>
<feature type="binding site" evidence="9">
    <location>
        <begin position="101"/>
        <end position="108"/>
    </location>
    <ligand>
        <name>ATP</name>
        <dbReference type="ChEBI" id="CHEBI:30616"/>
    </ligand>
</feature>
<evidence type="ECO:0000256" key="6">
    <source>
        <dbReference type="ARBA" id="ARBA00023054"/>
    </source>
</evidence>
<keyword evidence="7 9" id="KW-0505">Motor protein</keyword>
<dbReference type="STRING" id="45351.A7SCK0"/>
<dbReference type="Pfam" id="PF16183">
    <property type="entry name" value="Kinesin_assoc"/>
    <property type="match status" value="2"/>
</dbReference>
<evidence type="ECO:0000256" key="5">
    <source>
        <dbReference type="ARBA" id="ARBA00022840"/>
    </source>
</evidence>
<dbReference type="HOGENOM" id="CLU_001485_29_2_1"/>
<dbReference type="PROSITE" id="PS00411">
    <property type="entry name" value="KINESIN_MOTOR_1"/>
    <property type="match status" value="1"/>
</dbReference>
<dbReference type="GO" id="GO:0005737">
    <property type="term" value="C:cytoplasm"/>
    <property type="evidence" value="ECO:0000318"/>
    <property type="project" value="GO_Central"/>
</dbReference>
<sequence>MGSKVKVAVRVRPLNRREIDLGSKVVVDMEENQTILLPSRGNDRKQAKVRMVHNFAFDHCFWSIDAAKTKFAAQDKVYECLGSDVLENAFEGYNACIFAYGQTGSGKTYTMMGAGEDKGIIPRLCVNLFRGISQNDNHDITYKVEVSYIEIYNEKVRDLLCPRGGSASLRVREHKVMGPYVEGLTKLVVSSFEDIEAIMMEGNKSRTVAATRMNTESSRSHAVFNILLARTEYDHQTESIGEKVSKLSLVDLAGSERACKTGAEGDRLKEGSNINRSLVTLGQVISSLAEQSAGKHGKKGAHFVPYRDSVLTWLLKDNLGGNSKTVMVATISPSADNYEETLSTLRYADRAKKIVNHAVVNEDPNARIIRELREEVERLKHLLQSKIAGFPIQEETGELEIQEMISENENLMKECTMSWEQKEKQTEKIQQERHKALEDMGISIQSSGIGVEKNKFYLVNLNADPAMNELLVYYLKEHSKVGRLDANHTPDIQLGGLGILPEHCEMDIEENEVYLTPSPNARTFVNGRDVKERTLLRHGDRILWGNNHFFRINCPRPPGSSEQQPEQQVDFMSAQQELMMHEIAQGPLQESVRALEEQYQADKQGALEKQRLMYEEKIEELKKEVQMSPFGSRPQIDRTSSLSSFSSGYGSRMSWYEDRELSQSQYDPRPEQRPLVLKEEVLKANTLVREANQLSEEMNKDTDFAVTLQIPTSSLTFGKSRSGYSSEVAIVVKHKSRGTQIWSLDKLSNKIYDMRELYNQCIEEGVPFNDKVDDTDLFFEVECHTLIGVCNVFLECLLHDVSHEYAAPIISQQGEVCGRLKVEVSRVTGCDNESVGSDADGRISPEDPDDLLPEDDEGPDLLEELPPGSIMTVGVRVIEAFDLPPALCNYVFCQYQLWKDENTVVVPPINASISHPGPKTNTMIFENKQMFDIEVTEEFLEYASEGSLAIEVWGNRCQAFDNHNKANWSVNIDTPQKGLQDRWSELVRKMEMLVEIHEINDQGVYAPVELQTRVASESGGTFQLRQGHSRRLVVRVSPLARSGALPVVCNIITSVSVGSICVRNKNQSALDSYQEKDLALMREKWSNSLMKRREYLDDQIHSSMNNPDKSVVDKERESWLIDQWVCLTEERNAVLCPLPGSGIPGAPPTDENIRPNVESHIPVIFLDLNDDFRNGLNEDAGAAGVDTTLSFENPDNMVELPIIKYDQKQVSATTSWDSSIHDSIYMNRITSANERIYLIVKAVVRLSSPVAMELVLRKRICVRIYKKQSWKDSILRKISRDAFYSCGVYYELVSHIPRV</sequence>
<evidence type="ECO:0000313" key="13">
    <source>
        <dbReference type="Proteomes" id="UP000001593"/>
    </source>
</evidence>
<keyword evidence="5 9" id="KW-0067">ATP-binding</keyword>
<evidence type="ECO:0000256" key="9">
    <source>
        <dbReference type="PROSITE-ProRule" id="PRU00283"/>
    </source>
</evidence>
<dbReference type="GO" id="GO:0007018">
    <property type="term" value="P:microtubule-based movement"/>
    <property type="evidence" value="ECO:0000318"/>
    <property type="project" value="GO_Central"/>
</dbReference>
<dbReference type="SMART" id="SM00240">
    <property type="entry name" value="FHA"/>
    <property type="match status" value="1"/>
</dbReference>
<dbReference type="GO" id="GO:0008017">
    <property type="term" value="F:microtubule binding"/>
    <property type="evidence" value="ECO:0000318"/>
    <property type="project" value="GO_Central"/>
</dbReference>
<dbReference type="SUPFAM" id="SSF52540">
    <property type="entry name" value="P-loop containing nucleoside triphosphate hydrolases"/>
    <property type="match status" value="1"/>
</dbReference>
<evidence type="ECO:0000256" key="3">
    <source>
        <dbReference type="ARBA" id="ARBA00022701"/>
    </source>
</evidence>
<dbReference type="InterPro" id="IPR027417">
    <property type="entry name" value="P-loop_NTPase"/>
</dbReference>
<protein>
    <recommendedName>
        <fullName evidence="11">Kinesin motor domain-containing protein</fullName>
    </recommendedName>
</protein>
<dbReference type="Gene3D" id="2.60.200.20">
    <property type="match status" value="1"/>
</dbReference>
<dbReference type="GO" id="GO:0003777">
    <property type="term" value="F:microtubule motor activity"/>
    <property type="evidence" value="ECO:0000318"/>
    <property type="project" value="GO_Central"/>
</dbReference>
<dbReference type="PhylomeDB" id="A7SCK0"/>
<dbReference type="GO" id="GO:0016887">
    <property type="term" value="F:ATP hydrolysis activity"/>
    <property type="evidence" value="ECO:0000318"/>
    <property type="project" value="GO_Central"/>
</dbReference>
<evidence type="ECO:0000256" key="4">
    <source>
        <dbReference type="ARBA" id="ARBA00022741"/>
    </source>
</evidence>
<keyword evidence="3" id="KW-0493">Microtubule</keyword>
<dbReference type="InterPro" id="IPR008984">
    <property type="entry name" value="SMAD_FHA_dom_sf"/>
</dbReference>
<dbReference type="SMART" id="SM00129">
    <property type="entry name" value="KISc"/>
    <property type="match status" value="1"/>
</dbReference>
<dbReference type="Pfam" id="PF12423">
    <property type="entry name" value="KIF1B"/>
    <property type="match status" value="1"/>
</dbReference>
<dbReference type="OMA" id="GQENHNL"/>
<dbReference type="Pfam" id="PF00225">
    <property type="entry name" value="Kinesin"/>
    <property type="match status" value="1"/>
</dbReference>
<feature type="region of interest" description="Disordered" evidence="10">
    <location>
        <begin position="625"/>
        <end position="649"/>
    </location>
</feature>
<dbReference type="InterPro" id="IPR036961">
    <property type="entry name" value="Kinesin_motor_dom_sf"/>
</dbReference>
<dbReference type="GO" id="GO:0005524">
    <property type="term" value="F:ATP binding"/>
    <property type="evidence" value="ECO:0007669"/>
    <property type="project" value="UniProtKB-UniRule"/>
</dbReference>
<dbReference type="InParanoid" id="A7SCK0"/>
<evidence type="ECO:0000256" key="7">
    <source>
        <dbReference type="ARBA" id="ARBA00023175"/>
    </source>
</evidence>
<dbReference type="Gene3D" id="6.10.250.2520">
    <property type="match status" value="1"/>
</dbReference>
<dbReference type="InterPro" id="IPR019821">
    <property type="entry name" value="Kinesin_motor_CS"/>
</dbReference>
<dbReference type="InterPro" id="IPR032405">
    <property type="entry name" value="Kinesin_assoc"/>
</dbReference>
<dbReference type="PRINTS" id="PR00380">
    <property type="entry name" value="KINESINHEAVY"/>
</dbReference>
<dbReference type="CDD" id="cd22706">
    <property type="entry name" value="FHA_KIF13"/>
    <property type="match status" value="1"/>
</dbReference>
<feature type="compositionally biased region" description="Acidic residues" evidence="10">
    <location>
        <begin position="846"/>
        <end position="863"/>
    </location>
</feature>
<keyword evidence="8" id="KW-0206">Cytoskeleton</keyword>
<dbReference type="InterPro" id="IPR022164">
    <property type="entry name" value="Kinesin-like"/>
</dbReference>
<evidence type="ECO:0000256" key="1">
    <source>
        <dbReference type="ARBA" id="ARBA00004245"/>
    </source>
</evidence>